<dbReference type="InterPro" id="IPR011270">
    <property type="entry name" value="Pur_Nuc_Pase_Ino/Guo-sp"/>
</dbReference>
<keyword evidence="4 9" id="KW-0328">Glycosyltransferase</keyword>
<dbReference type="GO" id="GO:0009116">
    <property type="term" value="P:nucleoside metabolic process"/>
    <property type="evidence" value="ECO:0007669"/>
    <property type="project" value="InterPro"/>
</dbReference>
<evidence type="ECO:0000313" key="9">
    <source>
        <dbReference type="EMBL" id="VFU14698.1"/>
    </source>
</evidence>
<proteinExistence type="inferred from homology"/>
<evidence type="ECO:0000256" key="4">
    <source>
        <dbReference type="ARBA" id="ARBA00022676"/>
    </source>
</evidence>
<protein>
    <recommendedName>
        <fullName evidence="3">purine-nucleoside phosphorylase</fullName>
        <ecNumber evidence="3">2.4.2.1</ecNumber>
    </recommendedName>
    <alternativeName>
        <fullName evidence="7">Inosine phosphorylase</fullName>
    </alternativeName>
    <alternativeName>
        <fullName evidence="6">Inosine-guanosine phosphorylase</fullName>
    </alternativeName>
</protein>
<evidence type="ECO:0000256" key="6">
    <source>
        <dbReference type="ARBA" id="ARBA00031036"/>
    </source>
</evidence>
<sequence>MSRLQEQLTADYLLSIARPDTAVILGTGLGVMEEAVTVERMIHYADIPGFPVSSVKSHAGRLLFGTLGGKRVVVMSGRFHLYEGYSPREVTFPIRVFAYMGIRKLFISNAAGGLRPDLTPGSAMLITDHINFTSQNPLTGPNIDELGPRFPDMTRPYSPALIAKARLFARENGIDLGEGVYVQVPGPSMETAAETRMLRLMGADAVGMSTVMEVIQAVHCGMEVLAISAVTNSNDPDNYLPAPIEQVIAMAEKAGPVITRIFEGVIKG</sequence>
<reference evidence="9" key="1">
    <citation type="submission" date="2019-03" db="EMBL/GenBank/DDBJ databases">
        <authorList>
            <person name="Hao L."/>
        </authorList>
    </citation>
    <scope>NUCLEOTIDE SEQUENCE</scope>
</reference>
<dbReference type="PIRSF" id="PIRSF000477">
    <property type="entry name" value="PurNPase"/>
    <property type="match status" value="1"/>
</dbReference>
<dbReference type="Pfam" id="PF01048">
    <property type="entry name" value="PNP_UDP_1"/>
    <property type="match status" value="1"/>
</dbReference>
<dbReference type="UniPathway" id="UPA00606"/>
<dbReference type="InterPro" id="IPR011268">
    <property type="entry name" value="Purine_phosphorylase"/>
</dbReference>
<evidence type="ECO:0000256" key="2">
    <source>
        <dbReference type="ARBA" id="ARBA00006751"/>
    </source>
</evidence>
<dbReference type="AlphaFoldDB" id="A0A485M063"/>
<dbReference type="PANTHER" id="PTHR11904:SF9">
    <property type="entry name" value="PURINE NUCLEOSIDE PHOSPHORYLASE-RELATED"/>
    <property type="match status" value="1"/>
</dbReference>
<dbReference type="EC" id="2.4.2.1" evidence="3"/>
<keyword evidence="5 9" id="KW-0808">Transferase</keyword>
<name>A0A485M063_9ZZZZ</name>
<evidence type="ECO:0000256" key="7">
    <source>
        <dbReference type="ARBA" id="ARBA00033072"/>
    </source>
</evidence>
<dbReference type="PANTHER" id="PTHR11904">
    <property type="entry name" value="METHYLTHIOADENOSINE/PURINE NUCLEOSIDE PHOSPHORYLASE"/>
    <property type="match status" value="1"/>
</dbReference>
<evidence type="ECO:0000259" key="8">
    <source>
        <dbReference type="Pfam" id="PF01048"/>
    </source>
</evidence>
<dbReference type="GO" id="GO:0004731">
    <property type="term" value="F:purine-nucleoside phosphorylase activity"/>
    <property type="evidence" value="ECO:0007669"/>
    <property type="project" value="UniProtKB-EC"/>
</dbReference>
<dbReference type="InterPro" id="IPR000845">
    <property type="entry name" value="Nucleoside_phosphorylase_d"/>
</dbReference>
<feature type="domain" description="Nucleoside phosphorylase" evidence="8">
    <location>
        <begin position="22"/>
        <end position="266"/>
    </location>
</feature>
<dbReference type="CDD" id="cd09009">
    <property type="entry name" value="PNP-EcPNPII_like"/>
    <property type="match status" value="1"/>
</dbReference>
<organism evidence="9">
    <name type="scientific">anaerobic digester metagenome</name>
    <dbReference type="NCBI Taxonomy" id="1263854"/>
    <lineage>
        <taxon>unclassified sequences</taxon>
        <taxon>metagenomes</taxon>
        <taxon>ecological metagenomes</taxon>
    </lineage>
</organism>
<dbReference type="SUPFAM" id="SSF53167">
    <property type="entry name" value="Purine and uridine phosphorylases"/>
    <property type="match status" value="1"/>
</dbReference>
<dbReference type="NCBIfam" id="TIGR01697">
    <property type="entry name" value="PNPH-PUNA-XAPA"/>
    <property type="match status" value="1"/>
</dbReference>
<comment type="pathway">
    <text evidence="1">Purine metabolism; purine nucleoside salvage.</text>
</comment>
<dbReference type="NCBIfam" id="NF006054">
    <property type="entry name" value="PRK08202.1"/>
    <property type="match status" value="1"/>
</dbReference>
<evidence type="ECO:0000256" key="5">
    <source>
        <dbReference type="ARBA" id="ARBA00022679"/>
    </source>
</evidence>
<dbReference type="Gene3D" id="3.40.50.1580">
    <property type="entry name" value="Nucleoside phosphorylase domain"/>
    <property type="match status" value="1"/>
</dbReference>
<dbReference type="InterPro" id="IPR035994">
    <property type="entry name" value="Nucleoside_phosphorylase_sf"/>
</dbReference>
<dbReference type="GO" id="GO:0005737">
    <property type="term" value="C:cytoplasm"/>
    <property type="evidence" value="ECO:0007669"/>
    <property type="project" value="TreeGrafter"/>
</dbReference>
<evidence type="ECO:0000256" key="1">
    <source>
        <dbReference type="ARBA" id="ARBA00005058"/>
    </source>
</evidence>
<dbReference type="NCBIfam" id="TIGR01700">
    <property type="entry name" value="PNPH"/>
    <property type="match status" value="1"/>
</dbReference>
<gene>
    <name evidence="9" type="primary">punA</name>
    <name evidence="9" type="ORF">SCFA_300010</name>
</gene>
<dbReference type="EMBL" id="CAADRM010000093">
    <property type="protein sequence ID" value="VFU14698.1"/>
    <property type="molecule type" value="Genomic_DNA"/>
</dbReference>
<comment type="similarity">
    <text evidence="2">Belongs to the PNP/MTAP phosphorylase family.</text>
</comment>
<evidence type="ECO:0000256" key="3">
    <source>
        <dbReference type="ARBA" id="ARBA00011886"/>
    </source>
</evidence>
<accession>A0A485M063</accession>